<sequence>MEVAPKGLFSAKTCFFFSINLLEYAKLHDVDKEISAEAQYARYLIAKWSTGRTPGIEERTSKWEEALSKPPQRPIQKKSHRLSVPFSHCDHSGLHQGICRICIWVSILQVRLSRNIFTDRRATSITC</sequence>
<dbReference type="EMBL" id="JAIWYP010000016">
    <property type="protein sequence ID" value="KAH3695096.1"/>
    <property type="molecule type" value="Genomic_DNA"/>
</dbReference>
<gene>
    <name evidence="2" type="ORF">DPMN_082550</name>
</gene>
<proteinExistence type="predicted"/>
<reference evidence="2" key="2">
    <citation type="submission" date="2020-11" db="EMBL/GenBank/DDBJ databases">
        <authorList>
            <person name="McCartney M.A."/>
            <person name="Auch B."/>
            <person name="Kono T."/>
            <person name="Mallez S."/>
            <person name="Becker A."/>
            <person name="Gohl D.M."/>
            <person name="Silverstein K.A.T."/>
            <person name="Koren S."/>
            <person name="Bechman K.B."/>
            <person name="Herman A."/>
            <person name="Abrahante J.E."/>
            <person name="Garbe J."/>
        </authorList>
    </citation>
    <scope>NUCLEOTIDE SEQUENCE</scope>
    <source>
        <strain evidence="2">Duluth1</strain>
        <tissue evidence="2">Whole animal</tissue>
    </source>
</reference>
<comment type="caution">
    <text evidence="2">The sequence shown here is derived from an EMBL/GenBank/DDBJ whole genome shotgun (WGS) entry which is preliminary data.</text>
</comment>
<reference evidence="2" key="1">
    <citation type="journal article" date="2019" name="bioRxiv">
        <title>The Genome of the Zebra Mussel, Dreissena polymorpha: A Resource for Invasive Species Research.</title>
        <authorList>
            <person name="McCartney M.A."/>
            <person name="Auch B."/>
            <person name="Kono T."/>
            <person name="Mallez S."/>
            <person name="Zhang Y."/>
            <person name="Obille A."/>
            <person name="Becker A."/>
            <person name="Abrahante J.E."/>
            <person name="Garbe J."/>
            <person name="Badalamenti J.P."/>
            <person name="Herman A."/>
            <person name="Mangelson H."/>
            <person name="Liachko I."/>
            <person name="Sullivan S."/>
            <person name="Sone E.D."/>
            <person name="Koren S."/>
            <person name="Silverstein K.A.T."/>
            <person name="Beckman K.B."/>
            <person name="Gohl D.M."/>
        </authorList>
    </citation>
    <scope>NUCLEOTIDE SEQUENCE</scope>
    <source>
        <strain evidence="2">Duluth1</strain>
        <tissue evidence="2">Whole animal</tissue>
    </source>
</reference>
<accession>A0A9D3YA91</accession>
<dbReference type="Proteomes" id="UP000828390">
    <property type="component" value="Unassembled WGS sequence"/>
</dbReference>
<dbReference type="AlphaFoldDB" id="A0A9D3YA91"/>
<feature type="region of interest" description="Disordered" evidence="1">
    <location>
        <begin position="59"/>
        <end position="79"/>
    </location>
</feature>
<keyword evidence="3" id="KW-1185">Reference proteome</keyword>
<organism evidence="2 3">
    <name type="scientific">Dreissena polymorpha</name>
    <name type="common">Zebra mussel</name>
    <name type="synonym">Mytilus polymorpha</name>
    <dbReference type="NCBI Taxonomy" id="45954"/>
    <lineage>
        <taxon>Eukaryota</taxon>
        <taxon>Metazoa</taxon>
        <taxon>Spiralia</taxon>
        <taxon>Lophotrochozoa</taxon>
        <taxon>Mollusca</taxon>
        <taxon>Bivalvia</taxon>
        <taxon>Autobranchia</taxon>
        <taxon>Heteroconchia</taxon>
        <taxon>Euheterodonta</taxon>
        <taxon>Imparidentia</taxon>
        <taxon>Neoheterodontei</taxon>
        <taxon>Myida</taxon>
        <taxon>Dreissenoidea</taxon>
        <taxon>Dreissenidae</taxon>
        <taxon>Dreissena</taxon>
    </lineage>
</organism>
<evidence type="ECO:0000256" key="1">
    <source>
        <dbReference type="SAM" id="MobiDB-lite"/>
    </source>
</evidence>
<protein>
    <submittedName>
        <fullName evidence="2">Uncharacterized protein</fullName>
    </submittedName>
</protein>
<name>A0A9D3YA91_DREPO</name>
<evidence type="ECO:0000313" key="3">
    <source>
        <dbReference type="Proteomes" id="UP000828390"/>
    </source>
</evidence>
<evidence type="ECO:0000313" key="2">
    <source>
        <dbReference type="EMBL" id="KAH3695096.1"/>
    </source>
</evidence>